<accession>A0A1M4YZ11</accession>
<dbReference type="InterPro" id="IPR028939">
    <property type="entry name" value="P5C_Rdtase_cat_N"/>
</dbReference>
<keyword evidence="4 9" id="KW-0028">Amino-acid biosynthesis</keyword>
<feature type="binding site" evidence="11">
    <location>
        <position position="57"/>
    </location>
    <ligand>
        <name>NADPH</name>
        <dbReference type="ChEBI" id="CHEBI:57783"/>
    </ligand>
</feature>
<dbReference type="PANTHER" id="PTHR11645">
    <property type="entry name" value="PYRROLINE-5-CARBOXYLATE REDUCTASE"/>
    <property type="match status" value="1"/>
</dbReference>
<evidence type="ECO:0000256" key="4">
    <source>
        <dbReference type="ARBA" id="ARBA00022605"/>
    </source>
</evidence>
<keyword evidence="15" id="KW-1185">Reference proteome</keyword>
<feature type="domain" description="Pyrroline-5-carboxylate reductase dimerisation" evidence="13">
    <location>
        <begin position="163"/>
        <end position="267"/>
    </location>
</feature>
<dbReference type="Gene3D" id="3.40.50.720">
    <property type="entry name" value="NAD(P)-binding Rossmann-like Domain"/>
    <property type="match status" value="1"/>
</dbReference>
<dbReference type="InterPro" id="IPR008927">
    <property type="entry name" value="6-PGluconate_DH-like_C_sf"/>
</dbReference>
<dbReference type="Proteomes" id="UP000184251">
    <property type="component" value="Unassembled WGS sequence"/>
</dbReference>
<dbReference type="SUPFAM" id="SSF48179">
    <property type="entry name" value="6-phosphogluconate dehydrogenase C-terminal domain-like"/>
    <property type="match status" value="1"/>
</dbReference>
<evidence type="ECO:0000256" key="9">
    <source>
        <dbReference type="HAMAP-Rule" id="MF_01925"/>
    </source>
</evidence>
<dbReference type="InterPro" id="IPR029036">
    <property type="entry name" value="P5CR_dimer"/>
</dbReference>
<evidence type="ECO:0000313" key="15">
    <source>
        <dbReference type="Proteomes" id="UP000184251"/>
    </source>
</evidence>
<feature type="binding site" evidence="11">
    <location>
        <begin position="70"/>
        <end position="73"/>
    </location>
    <ligand>
        <name>NADP(+)</name>
        <dbReference type="ChEBI" id="CHEBI:58349"/>
    </ligand>
</feature>
<keyword evidence="6 9" id="KW-0521">NADP</keyword>
<dbReference type="HAMAP" id="MF_01925">
    <property type="entry name" value="P5C_reductase"/>
    <property type="match status" value="1"/>
</dbReference>
<evidence type="ECO:0000256" key="11">
    <source>
        <dbReference type="PIRSR" id="PIRSR000193-1"/>
    </source>
</evidence>
<comment type="similarity">
    <text evidence="2 9">Belongs to the pyrroline-5-carboxylate reductase family.</text>
</comment>
<evidence type="ECO:0000256" key="10">
    <source>
        <dbReference type="NCBIfam" id="TIGR00112"/>
    </source>
</evidence>
<comment type="catalytic activity">
    <reaction evidence="9">
        <text>L-proline + NAD(+) = (S)-1-pyrroline-5-carboxylate + NADH + 2 H(+)</text>
        <dbReference type="Rhea" id="RHEA:14105"/>
        <dbReference type="ChEBI" id="CHEBI:15378"/>
        <dbReference type="ChEBI" id="CHEBI:17388"/>
        <dbReference type="ChEBI" id="CHEBI:57540"/>
        <dbReference type="ChEBI" id="CHEBI:57945"/>
        <dbReference type="ChEBI" id="CHEBI:60039"/>
        <dbReference type="EC" id="1.5.1.2"/>
    </reaction>
</comment>
<dbReference type="EMBL" id="FQTU01000014">
    <property type="protein sequence ID" value="SHF10556.1"/>
    <property type="molecule type" value="Genomic_DNA"/>
</dbReference>
<comment type="function">
    <text evidence="8 9">Catalyzes the reduction of 1-pyrroline-5-carboxylate (PCA) to L-proline.</text>
</comment>
<feature type="binding site" evidence="11">
    <location>
        <begin position="8"/>
        <end position="13"/>
    </location>
    <ligand>
        <name>NADP(+)</name>
        <dbReference type="ChEBI" id="CHEBI:58349"/>
    </ligand>
</feature>
<keyword evidence="7 9" id="KW-0560">Oxidoreductase</keyword>
<dbReference type="FunFam" id="3.40.50.720:FF:000190">
    <property type="entry name" value="Pyrroline-5-carboxylate reductase"/>
    <property type="match status" value="1"/>
</dbReference>
<keyword evidence="5 9" id="KW-0641">Proline biosynthesis</keyword>
<dbReference type="AlphaFoldDB" id="A0A1M4YZ11"/>
<dbReference type="NCBIfam" id="TIGR00112">
    <property type="entry name" value="proC"/>
    <property type="match status" value="1"/>
</dbReference>
<dbReference type="Pfam" id="PF14748">
    <property type="entry name" value="P5CR_dimer"/>
    <property type="match status" value="1"/>
</dbReference>
<evidence type="ECO:0000256" key="1">
    <source>
        <dbReference type="ARBA" id="ARBA00004496"/>
    </source>
</evidence>
<dbReference type="PIRSF" id="PIRSF000193">
    <property type="entry name" value="Pyrrol-5-carb_rd"/>
    <property type="match status" value="1"/>
</dbReference>
<dbReference type="RefSeq" id="WP_073271389.1">
    <property type="nucleotide sequence ID" value="NZ_FQTU01000014.1"/>
</dbReference>
<dbReference type="STRING" id="1120975.SAMN02746064_01901"/>
<dbReference type="GO" id="GO:0055129">
    <property type="term" value="P:L-proline biosynthetic process"/>
    <property type="evidence" value="ECO:0007669"/>
    <property type="project" value="UniProtKB-UniRule"/>
</dbReference>
<evidence type="ECO:0000256" key="7">
    <source>
        <dbReference type="ARBA" id="ARBA00023002"/>
    </source>
</evidence>
<dbReference type="Pfam" id="PF03807">
    <property type="entry name" value="F420_oxidored"/>
    <property type="match status" value="1"/>
</dbReference>
<evidence type="ECO:0000259" key="13">
    <source>
        <dbReference type="Pfam" id="PF14748"/>
    </source>
</evidence>
<dbReference type="Gene3D" id="1.10.3730.10">
    <property type="entry name" value="ProC C-terminal domain-like"/>
    <property type="match status" value="1"/>
</dbReference>
<dbReference type="OrthoDB" id="9805754at2"/>
<evidence type="ECO:0000256" key="5">
    <source>
        <dbReference type="ARBA" id="ARBA00022650"/>
    </source>
</evidence>
<name>A0A1M4YZ11_9FIRM</name>
<dbReference type="GO" id="GO:0004735">
    <property type="term" value="F:pyrroline-5-carboxylate reductase activity"/>
    <property type="evidence" value="ECO:0007669"/>
    <property type="project" value="UniProtKB-UniRule"/>
</dbReference>
<evidence type="ECO:0000256" key="3">
    <source>
        <dbReference type="ARBA" id="ARBA00022490"/>
    </source>
</evidence>
<feature type="domain" description="Pyrroline-5-carboxylate reductase catalytic N-terminal" evidence="12">
    <location>
        <begin position="5"/>
        <end position="99"/>
    </location>
</feature>
<keyword evidence="3 9" id="KW-0963">Cytoplasm</keyword>
<evidence type="ECO:0000313" key="14">
    <source>
        <dbReference type="EMBL" id="SHF10556.1"/>
    </source>
</evidence>
<dbReference type="InterPro" id="IPR000304">
    <property type="entry name" value="Pyrroline-COOH_reductase"/>
</dbReference>
<evidence type="ECO:0000259" key="12">
    <source>
        <dbReference type="Pfam" id="PF03807"/>
    </source>
</evidence>
<evidence type="ECO:0000256" key="8">
    <source>
        <dbReference type="ARBA" id="ARBA00058118"/>
    </source>
</evidence>
<comment type="catalytic activity">
    <reaction evidence="9">
        <text>L-proline + NADP(+) = (S)-1-pyrroline-5-carboxylate + NADPH + 2 H(+)</text>
        <dbReference type="Rhea" id="RHEA:14109"/>
        <dbReference type="ChEBI" id="CHEBI:15378"/>
        <dbReference type="ChEBI" id="CHEBI:17388"/>
        <dbReference type="ChEBI" id="CHEBI:57783"/>
        <dbReference type="ChEBI" id="CHEBI:58349"/>
        <dbReference type="ChEBI" id="CHEBI:60039"/>
        <dbReference type="EC" id="1.5.1.2"/>
    </reaction>
</comment>
<organism evidence="14 15">
    <name type="scientific">Alkalibacter saccharofermentans DSM 14828</name>
    <dbReference type="NCBI Taxonomy" id="1120975"/>
    <lineage>
        <taxon>Bacteria</taxon>
        <taxon>Bacillati</taxon>
        <taxon>Bacillota</taxon>
        <taxon>Clostridia</taxon>
        <taxon>Eubacteriales</taxon>
        <taxon>Eubacteriaceae</taxon>
        <taxon>Alkalibacter</taxon>
    </lineage>
</organism>
<gene>
    <name evidence="9" type="primary">proC</name>
    <name evidence="14" type="ORF">SAMN02746064_01901</name>
</gene>
<dbReference type="PANTHER" id="PTHR11645:SF0">
    <property type="entry name" value="PYRROLINE-5-CARBOXYLATE REDUCTASE 3"/>
    <property type="match status" value="1"/>
</dbReference>
<dbReference type="FunFam" id="1.10.3730.10:FF:000001">
    <property type="entry name" value="Pyrroline-5-carboxylate reductase"/>
    <property type="match status" value="1"/>
</dbReference>
<sequence>MDKIIGFIGCGNMAQAMIGGIVDSGLISSKNIYVSNPIVEQLDLVRSKYGVNITKDNREVAKVSDVLIIAVKPHICDQVIKEISHDLKDDVIFTSIAAGKTIKSLEESLGARKLKIIRTMPNTPVQVGEGMSVIANNDLVNEDDLKTIEELFGSFGRVEYLEEKFFDGATAVSGSSPACIYILIEALADSAVRAGIPRDKAYTMVAQTVKGTAEMVLETGIHPGELKDKVCSPGGTSIEAVAVLEKEGFRSAVISAIKASAQKSKELSENNN</sequence>
<dbReference type="GO" id="GO:0005737">
    <property type="term" value="C:cytoplasm"/>
    <property type="evidence" value="ECO:0007669"/>
    <property type="project" value="UniProtKB-SubCell"/>
</dbReference>
<dbReference type="EC" id="1.5.1.2" evidence="9 10"/>
<reference evidence="14 15" key="1">
    <citation type="submission" date="2016-11" db="EMBL/GenBank/DDBJ databases">
        <authorList>
            <person name="Jaros S."/>
            <person name="Januszkiewicz K."/>
            <person name="Wedrychowicz H."/>
        </authorList>
    </citation>
    <scope>NUCLEOTIDE SEQUENCE [LARGE SCALE GENOMIC DNA]</scope>
    <source>
        <strain evidence="14 15">DSM 14828</strain>
    </source>
</reference>
<evidence type="ECO:0000256" key="2">
    <source>
        <dbReference type="ARBA" id="ARBA00005525"/>
    </source>
</evidence>
<evidence type="ECO:0000256" key="6">
    <source>
        <dbReference type="ARBA" id="ARBA00022857"/>
    </source>
</evidence>
<proteinExistence type="inferred from homology"/>
<comment type="subcellular location">
    <subcellularLocation>
        <location evidence="1 9">Cytoplasm</location>
    </subcellularLocation>
</comment>
<protein>
    <recommendedName>
        <fullName evidence="9 10">Pyrroline-5-carboxylate reductase</fullName>
        <shortName evidence="9">P5C reductase</shortName>
        <shortName evidence="9">P5CR</shortName>
        <ecNumber evidence="9 10">1.5.1.2</ecNumber>
    </recommendedName>
    <alternativeName>
        <fullName evidence="9">PCA reductase</fullName>
    </alternativeName>
</protein>
<dbReference type="UniPathway" id="UPA00098">
    <property type="reaction ID" value="UER00361"/>
</dbReference>
<comment type="pathway">
    <text evidence="9">Amino-acid biosynthesis; L-proline biosynthesis; L-proline from L-glutamate 5-semialdehyde: step 1/1.</text>
</comment>
<dbReference type="InterPro" id="IPR036291">
    <property type="entry name" value="NAD(P)-bd_dom_sf"/>
</dbReference>
<dbReference type="SUPFAM" id="SSF51735">
    <property type="entry name" value="NAD(P)-binding Rossmann-fold domains"/>
    <property type="match status" value="1"/>
</dbReference>